<keyword evidence="8 12" id="KW-0808">Transferase</keyword>
<dbReference type="InterPro" id="IPR000089">
    <property type="entry name" value="Biotin_lipoyl"/>
</dbReference>
<dbReference type="CDD" id="cd06849">
    <property type="entry name" value="lipoyl_domain"/>
    <property type="match status" value="1"/>
</dbReference>
<gene>
    <name evidence="17" type="ORF">HMPREF3213_03896</name>
    <name evidence="16" type="ORF">SB48_HM08orf03779</name>
</gene>
<keyword evidence="10 12" id="KW-0012">Acyltransferase</keyword>
<dbReference type="PANTHER" id="PTHR43416:SF5">
    <property type="entry name" value="DIHYDROLIPOYLLYSINE-RESIDUE SUCCINYLTRANSFERASE COMPONENT OF 2-OXOGLUTARATE DEHYDROGENASE COMPLEX, MITOCHONDRIAL"/>
    <property type="match status" value="1"/>
</dbReference>
<evidence type="ECO:0000313" key="18">
    <source>
        <dbReference type="Proteomes" id="UP000032024"/>
    </source>
</evidence>
<dbReference type="GO" id="GO:0004149">
    <property type="term" value="F:dihydrolipoyllysine-residue succinyltransferase activity"/>
    <property type="evidence" value="ECO:0007669"/>
    <property type="project" value="UniProtKB-UniRule"/>
</dbReference>
<evidence type="ECO:0000313" key="19">
    <source>
        <dbReference type="Proteomes" id="UP000070376"/>
    </source>
</evidence>
<feature type="compositionally biased region" description="Polar residues" evidence="13">
    <location>
        <begin position="116"/>
        <end position="130"/>
    </location>
</feature>
<dbReference type="Gene3D" id="2.40.50.100">
    <property type="match status" value="1"/>
</dbReference>
<dbReference type="InterPro" id="IPR050537">
    <property type="entry name" value="2-oxoacid_dehydrogenase"/>
</dbReference>
<protein>
    <recommendedName>
        <fullName evidence="6 12">Dihydrolipoyllysine-residue succinyltransferase component of 2-oxoglutarate dehydrogenase complex</fullName>
        <ecNumber evidence="5 12">2.3.1.61</ecNumber>
    </recommendedName>
    <alternativeName>
        <fullName evidence="12">2-oxoglutarate dehydrogenase complex component E2</fullName>
    </alternativeName>
</protein>
<evidence type="ECO:0000256" key="13">
    <source>
        <dbReference type="SAM" id="MobiDB-lite"/>
    </source>
</evidence>
<evidence type="ECO:0000259" key="14">
    <source>
        <dbReference type="PROSITE" id="PS50968"/>
    </source>
</evidence>
<proteinExistence type="inferred from homology"/>
<dbReference type="SUPFAM" id="SSF52777">
    <property type="entry name" value="CoA-dependent acyltransferases"/>
    <property type="match status" value="1"/>
</dbReference>
<comment type="subunit">
    <text evidence="4">Forms a 24-polypeptide structural core with octahedral symmetry. Part of the 2-oxoglutarate dehydrogenase (OGDH) complex composed of E1 (2-oxoglutarate dehydrogenase), E2 (dihydrolipoamide succinyltransferase) and E3 (dihydrolipoamide dehydrogenase); the complex contains multiple copies of the three enzymatic components (E1, E2 and E3).</text>
</comment>
<evidence type="ECO:0000256" key="12">
    <source>
        <dbReference type="RuleBase" id="RU361138"/>
    </source>
</evidence>
<dbReference type="Proteomes" id="UP000070376">
    <property type="component" value="Unassembled WGS sequence"/>
</dbReference>
<evidence type="ECO:0000256" key="3">
    <source>
        <dbReference type="ARBA" id="ARBA00007317"/>
    </source>
</evidence>
<dbReference type="PROSITE" id="PS00189">
    <property type="entry name" value="LIPOYL"/>
    <property type="match status" value="1"/>
</dbReference>
<evidence type="ECO:0000256" key="2">
    <source>
        <dbReference type="ARBA" id="ARBA00005145"/>
    </source>
</evidence>
<dbReference type="PROSITE" id="PS51826">
    <property type="entry name" value="PSBD"/>
    <property type="match status" value="1"/>
</dbReference>
<dbReference type="GO" id="GO:0006099">
    <property type="term" value="P:tricarboxylic acid cycle"/>
    <property type="evidence" value="ECO:0007669"/>
    <property type="project" value="UniProtKB-UniRule"/>
</dbReference>
<dbReference type="InterPro" id="IPR023213">
    <property type="entry name" value="CAT-like_dom_sf"/>
</dbReference>
<comment type="catalytic activity">
    <reaction evidence="11 12">
        <text>N(6)-[(R)-dihydrolipoyl]-L-lysyl-[protein] + succinyl-CoA = N(6)-[(R)-S(8)-succinyldihydrolipoyl]-L-lysyl-[protein] + CoA</text>
        <dbReference type="Rhea" id="RHEA:15213"/>
        <dbReference type="Rhea" id="RHEA-COMP:10475"/>
        <dbReference type="Rhea" id="RHEA-COMP:20092"/>
        <dbReference type="ChEBI" id="CHEBI:57287"/>
        <dbReference type="ChEBI" id="CHEBI:57292"/>
        <dbReference type="ChEBI" id="CHEBI:83100"/>
        <dbReference type="ChEBI" id="CHEBI:83120"/>
        <dbReference type="EC" id="2.3.1.61"/>
    </reaction>
</comment>
<dbReference type="InterPro" id="IPR003016">
    <property type="entry name" value="2-oxoA_DH_lipoyl-BS"/>
</dbReference>
<dbReference type="InterPro" id="IPR011053">
    <property type="entry name" value="Single_hybrid_motif"/>
</dbReference>
<comment type="similarity">
    <text evidence="3 12">Belongs to the 2-oxoacid dehydrogenase family.</text>
</comment>
<dbReference type="Gene3D" id="4.10.320.10">
    <property type="entry name" value="E3-binding domain"/>
    <property type="match status" value="1"/>
</dbReference>
<keyword evidence="9 12" id="KW-0450">Lipoyl</keyword>
<dbReference type="PATRIC" id="fig|1398.18.peg.2385"/>
<accession>A0A0C5C984</accession>
<dbReference type="SUPFAM" id="SSF51230">
    <property type="entry name" value="Single hybrid motif"/>
    <property type="match status" value="1"/>
</dbReference>
<reference evidence="19" key="4">
    <citation type="submission" date="2016-01" db="EMBL/GenBank/DDBJ databases">
        <authorList>
            <person name="Mitreva M."/>
            <person name="Pepin K.H."/>
            <person name="Mihindukulasuriya K.A."/>
            <person name="Fulton R."/>
            <person name="Fronick C."/>
            <person name="O'Laughlin M."/>
            <person name="Miner T."/>
            <person name="Herter B."/>
            <person name="Rosa B.A."/>
            <person name="Cordes M."/>
            <person name="Tomlinson C."/>
            <person name="Wollam A."/>
            <person name="Palsikar V.B."/>
            <person name="Mardis E.R."/>
            <person name="Wilson R.K."/>
        </authorList>
    </citation>
    <scope>NUCLEOTIDE SEQUENCE [LARGE SCALE GENOMIC DNA]</scope>
    <source>
        <strain evidence="19">GED7749B</strain>
    </source>
</reference>
<dbReference type="UniPathway" id="UPA00868">
    <property type="reaction ID" value="UER00840"/>
</dbReference>
<dbReference type="Pfam" id="PF00364">
    <property type="entry name" value="Biotin_lipoyl"/>
    <property type="match status" value="1"/>
</dbReference>
<evidence type="ECO:0000313" key="16">
    <source>
        <dbReference type="EMBL" id="AJO23184.1"/>
    </source>
</evidence>
<evidence type="ECO:0000256" key="4">
    <source>
        <dbReference type="ARBA" id="ARBA00011666"/>
    </source>
</evidence>
<comment type="cofactor">
    <cofactor evidence="12">
        <name>(R)-lipoate</name>
        <dbReference type="ChEBI" id="CHEBI:83088"/>
    </cofactor>
    <text evidence="12">Binds 1 lipoyl cofactor covalently.</text>
</comment>
<comment type="function">
    <text evidence="1 12">E2 component of the 2-oxoglutarate dehydrogenase (OGDH) complex which catalyzes the second step in the conversion of 2-oxoglutarate to succinyl-CoA and CO(2).</text>
</comment>
<sequence>MAEIKVPELAESITEGTIAQWLKHPGDHVDKGEYIVELETDKVNVEVISEEEGVVQSLLFEEGDTVQVGDVIAIVGEGTGENSATPSAPQKEAEAPQPAQAEAPAQTQAFAAEQQKPAQTQASAPEQQKPAQEESESRPIASPAARKLAREKGIDLSQVPAVDPLGRVRKQDVETFNPQAAAKAPAAPEKPAAGKVVPEEAGKPIERIRMSRRRQTIAKRLVEVTQTTAMLTTFNEIDMTAVMDLRKRKKEQFVKDHDIRLGFMSFFTKAVVAGLKKYPYVNAEIQGNELLLKKYYDIGIAVSTEEGLVVPVVRDCDRKSFAEIEADIAAFAQKARDNKLALSDLQGGTFTITNGGVFGSLFSTPIINGTQVGILGMHTIQKRPVAVDGDRIEIRPMMYVALSYDHRVIDGKDAVGFLKTVKTLIENPEDLLLES</sequence>
<dbReference type="InterPro" id="IPR036625">
    <property type="entry name" value="E3-bd_dom_sf"/>
</dbReference>
<feature type="domain" description="Peripheral subunit-binding (PSBD)" evidence="15">
    <location>
        <begin position="140"/>
        <end position="177"/>
    </location>
</feature>
<dbReference type="RefSeq" id="WP_026683484.1">
    <property type="nucleotide sequence ID" value="NZ_CP010525.1"/>
</dbReference>
<dbReference type="NCBIfam" id="TIGR01347">
    <property type="entry name" value="sucB"/>
    <property type="match status" value="1"/>
</dbReference>
<dbReference type="GO" id="GO:0045252">
    <property type="term" value="C:oxoglutarate dehydrogenase complex"/>
    <property type="evidence" value="ECO:0007669"/>
    <property type="project" value="UniProtKB-UniRule"/>
</dbReference>
<feature type="compositionally biased region" description="Low complexity" evidence="13">
    <location>
        <begin position="95"/>
        <end position="115"/>
    </location>
</feature>
<dbReference type="EC" id="2.3.1.61" evidence="5 12"/>
<comment type="pathway">
    <text evidence="2 12">Amino-acid degradation; L-lysine degradation via saccharopine pathway; glutaryl-CoA from L-lysine: step 6/6.</text>
</comment>
<dbReference type="Proteomes" id="UP000032024">
    <property type="component" value="Chromosome"/>
</dbReference>
<dbReference type="PROSITE" id="PS50968">
    <property type="entry name" value="BIOTINYL_LIPOYL"/>
    <property type="match status" value="1"/>
</dbReference>
<dbReference type="NCBIfam" id="NF004309">
    <property type="entry name" value="PRK05704.1"/>
    <property type="match status" value="1"/>
</dbReference>
<keyword evidence="7 12" id="KW-0816">Tricarboxylic acid cycle</keyword>
<feature type="domain" description="Lipoyl-binding" evidence="14">
    <location>
        <begin position="1"/>
        <end position="76"/>
    </location>
</feature>
<evidence type="ECO:0000259" key="15">
    <source>
        <dbReference type="PROSITE" id="PS51826"/>
    </source>
</evidence>
<organism evidence="17 19">
    <name type="scientific">Heyndrickxia coagulans</name>
    <name type="common">Weizmannia coagulans</name>
    <dbReference type="NCBI Taxonomy" id="1398"/>
    <lineage>
        <taxon>Bacteria</taxon>
        <taxon>Bacillati</taxon>
        <taxon>Bacillota</taxon>
        <taxon>Bacilli</taxon>
        <taxon>Bacillales</taxon>
        <taxon>Bacillaceae</taxon>
        <taxon>Heyndrickxia</taxon>
    </lineage>
</organism>
<dbReference type="EMBL" id="CP010525">
    <property type="protein sequence ID" value="AJO23184.1"/>
    <property type="molecule type" value="Genomic_DNA"/>
</dbReference>
<evidence type="ECO:0000256" key="5">
    <source>
        <dbReference type="ARBA" id="ARBA00012945"/>
    </source>
</evidence>
<feature type="compositionally biased region" description="Low complexity" evidence="13">
    <location>
        <begin position="180"/>
        <end position="195"/>
    </location>
</feature>
<feature type="region of interest" description="Disordered" evidence="13">
    <location>
        <begin position="178"/>
        <end position="197"/>
    </location>
</feature>
<reference evidence="16" key="1">
    <citation type="submission" date="2015-01" db="EMBL/GenBank/DDBJ databases">
        <title>Comparative genome analysis of Bacillus coagulans HM-08, Clostridium butyricum HM-68, Bacillus subtilis HM-66 and Bacillus licheniformis BL-09.</title>
        <authorList>
            <person name="Zhang H."/>
        </authorList>
    </citation>
    <scope>NUCLEOTIDE SEQUENCE [LARGE SCALE GENOMIC DNA]</scope>
    <source>
        <strain evidence="16">HM-08</strain>
    </source>
</reference>
<dbReference type="Pfam" id="PF02817">
    <property type="entry name" value="E3_binding"/>
    <property type="match status" value="1"/>
</dbReference>
<dbReference type="AlphaFoldDB" id="A0A0C5C984"/>
<dbReference type="InterPro" id="IPR004167">
    <property type="entry name" value="PSBD"/>
</dbReference>
<evidence type="ECO:0000256" key="8">
    <source>
        <dbReference type="ARBA" id="ARBA00022679"/>
    </source>
</evidence>
<dbReference type="PANTHER" id="PTHR43416">
    <property type="entry name" value="DIHYDROLIPOYLLYSINE-RESIDUE SUCCINYLTRANSFERASE COMPONENT OF 2-OXOGLUTARATE DEHYDROGENASE COMPLEX, MITOCHONDRIAL-RELATED"/>
    <property type="match status" value="1"/>
</dbReference>
<dbReference type="Pfam" id="PF00198">
    <property type="entry name" value="2-oxoacid_dh"/>
    <property type="match status" value="1"/>
</dbReference>
<reference evidence="17" key="3">
    <citation type="submission" date="2016-01" db="EMBL/GenBank/DDBJ databases">
        <authorList>
            <person name="Oliw E.H."/>
        </authorList>
    </citation>
    <scope>NUCLEOTIDE SEQUENCE [LARGE SCALE GENOMIC DNA]</scope>
    <source>
        <strain evidence="17">GED7749B</strain>
    </source>
</reference>
<evidence type="ECO:0000256" key="6">
    <source>
        <dbReference type="ARBA" id="ARBA00019511"/>
    </source>
</evidence>
<feature type="region of interest" description="Disordered" evidence="13">
    <location>
        <begin position="78"/>
        <end position="145"/>
    </location>
</feature>
<dbReference type="STRING" id="1398.AB434_2906"/>
<dbReference type="FunFam" id="3.30.559.10:FF:000007">
    <property type="entry name" value="Dihydrolipoamide acetyltransferase component of pyruvate dehydrogenase complex"/>
    <property type="match status" value="1"/>
</dbReference>
<dbReference type="Gene3D" id="3.30.559.10">
    <property type="entry name" value="Chloramphenicol acetyltransferase-like domain"/>
    <property type="match status" value="1"/>
</dbReference>
<name>A0A0C5C984_HEYCO</name>
<dbReference type="SUPFAM" id="SSF47005">
    <property type="entry name" value="Peripheral subunit-binding domain of 2-oxo acid dehydrogenase complex"/>
    <property type="match status" value="1"/>
</dbReference>
<dbReference type="GO" id="GO:0033512">
    <property type="term" value="P:L-lysine catabolic process to acetyl-CoA via saccharopine"/>
    <property type="evidence" value="ECO:0007669"/>
    <property type="project" value="UniProtKB-UniRule"/>
</dbReference>
<evidence type="ECO:0000313" key="17">
    <source>
        <dbReference type="EMBL" id="KWZ76143.1"/>
    </source>
</evidence>
<dbReference type="InterPro" id="IPR001078">
    <property type="entry name" value="2-oxoacid_DH_actylTfrase"/>
</dbReference>
<dbReference type="EMBL" id="LRPN01000211">
    <property type="protein sequence ID" value="KWZ76143.1"/>
    <property type="molecule type" value="Genomic_DNA"/>
</dbReference>
<reference evidence="18" key="2">
    <citation type="submission" date="2015-01" db="EMBL/GenBank/DDBJ databases">
        <title>Comparative genome analysis of Bacillus coagulans HM-08, Clostridium butyricum HM-68, Bacillus subtilis HM-66 and Bacillus paralicheniformis BL-09.</title>
        <authorList>
            <person name="Zhang H."/>
        </authorList>
    </citation>
    <scope>NUCLEOTIDE SEQUENCE [LARGE SCALE GENOMIC DNA]</scope>
    <source>
        <strain evidence="18">HM-08</strain>
    </source>
</reference>
<evidence type="ECO:0000256" key="7">
    <source>
        <dbReference type="ARBA" id="ARBA00022532"/>
    </source>
</evidence>
<evidence type="ECO:0000256" key="1">
    <source>
        <dbReference type="ARBA" id="ARBA00004052"/>
    </source>
</evidence>
<dbReference type="InterPro" id="IPR006255">
    <property type="entry name" value="SucB"/>
</dbReference>
<evidence type="ECO:0000256" key="11">
    <source>
        <dbReference type="ARBA" id="ARBA00052761"/>
    </source>
</evidence>
<keyword evidence="18" id="KW-1185">Reference proteome</keyword>
<evidence type="ECO:0000256" key="10">
    <source>
        <dbReference type="ARBA" id="ARBA00023315"/>
    </source>
</evidence>
<dbReference type="GO" id="GO:0005829">
    <property type="term" value="C:cytosol"/>
    <property type="evidence" value="ECO:0007669"/>
    <property type="project" value="TreeGrafter"/>
</dbReference>
<evidence type="ECO:0000256" key="9">
    <source>
        <dbReference type="ARBA" id="ARBA00022823"/>
    </source>
</evidence>